<dbReference type="EMBL" id="HBUE01345363">
    <property type="protein sequence ID" value="CAG6600343.1"/>
    <property type="molecule type" value="Transcribed_RNA"/>
</dbReference>
<reference evidence="1" key="1">
    <citation type="submission" date="2021-05" db="EMBL/GenBank/DDBJ databases">
        <authorList>
            <person name="Alioto T."/>
            <person name="Alioto T."/>
            <person name="Gomez Garrido J."/>
        </authorList>
    </citation>
    <scope>NUCLEOTIDE SEQUENCE</scope>
</reference>
<sequence>MHLERARLERVPVQLQRGFLQLLQVLHGDRLLVDEEVQPRRQAGHVRGAVRLQHVPRAVGDHVATDDGVVLRERLHGHVFAPVGQRKLGRIARNLTPVLAARVPAQVRQPDLAQELIAETFGRHHLHPLHREVLEAGVQHRGEPVKLLVSLVPLDRVELVLAQVVRAGHRHRVAVVDDIRHVDFRQLQCYHLVAFFHQQRHHHAE</sequence>
<dbReference type="EMBL" id="HBUE01018490">
    <property type="protein sequence ID" value="CAG6451561.1"/>
    <property type="molecule type" value="Transcribed_RNA"/>
</dbReference>
<evidence type="ECO:0000313" key="1">
    <source>
        <dbReference type="EMBL" id="CAG6451561.1"/>
    </source>
</evidence>
<name>A0A8D8A6Z6_CULPI</name>
<dbReference type="AlphaFoldDB" id="A0A8D8A6Z6"/>
<dbReference type="EMBL" id="HBUE01345365">
    <property type="protein sequence ID" value="CAG6600347.1"/>
    <property type="molecule type" value="Transcribed_RNA"/>
</dbReference>
<dbReference type="EMBL" id="HBUE01238388">
    <property type="protein sequence ID" value="CAG6548125.1"/>
    <property type="molecule type" value="Transcribed_RNA"/>
</dbReference>
<dbReference type="EMBL" id="HBUE01018489">
    <property type="protein sequence ID" value="CAG6451559.1"/>
    <property type="molecule type" value="Transcribed_RNA"/>
</dbReference>
<accession>A0A8D8A6Z6</accession>
<protein>
    <submittedName>
        <fullName evidence="1">(northern house mosquito) hypothetical protein</fullName>
    </submittedName>
</protein>
<dbReference type="EMBL" id="HBUE01345364">
    <property type="protein sequence ID" value="CAG6600345.1"/>
    <property type="molecule type" value="Transcribed_RNA"/>
</dbReference>
<organism evidence="1">
    <name type="scientific">Culex pipiens</name>
    <name type="common">House mosquito</name>
    <dbReference type="NCBI Taxonomy" id="7175"/>
    <lineage>
        <taxon>Eukaryota</taxon>
        <taxon>Metazoa</taxon>
        <taxon>Ecdysozoa</taxon>
        <taxon>Arthropoda</taxon>
        <taxon>Hexapoda</taxon>
        <taxon>Insecta</taxon>
        <taxon>Pterygota</taxon>
        <taxon>Neoptera</taxon>
        <taxon>Endopterygota</taxon>
        <taxon>Diptera</taxon>
        <taxon>Nematocera</taxon>
        <taxon>Culicoidea</taxon>
        <taxon>Culicidae</taxon>
        <taxon>Culicinae</taxon>
        <taxon>Culicini</taxon>
        <taxon>Culex</taxon>
        <taxon>Culex</taxon>
    </lineage>
</organism>
<proteinExistence type="predicted"/>
<dbReference type="EMBL" id="HBUE01238389">
    <property type="protein sequence ID" value="CAG6548127.1"/>
    <property type="molecule type" value="Transcribed_RNA"/>
</dbReference>
<dbReference type="EMBL" id="HBUE01018487">
    <property type="protein sequence ID" value="CAG6451557.1"/>
    <property type="molecule type" value="Transcribed_RNA"/>
</dbReference>
<dbReference type="EMBL" id="HBUE01238390">
    <property type="protein sequence ID" value="CAG6548129.1"/>
    <property type="molecule type" value="Transcribed_RNA"/>
</dbReference>